<dbReference type="FunFam" id="1.10.45.10:FF:000001">
    <property type="entry name" value="D-lactate dehydrogenase mitochondrial"/>
    <property type="match status" value="1"/>
</dbReference>
<dbReference type="Pfam" id="PF02913">
    <property type="entry name" value="FAD-oxidase_C"/>
    <property type="match status" value="1"/>
</dbReference>
<evidence type="ECO:0000256" key="1">
    <source>
        <dbReference type="ARBA" id="ARBA00001974"/>
    </source>
</evidence>
<dbReference type="InterPro" id="IPR016167">
    <property type="entry name" value="FAD-bd_PCMH_sub1"/>
</dbReference>
<dbReference type="InterPro" id="IPR051264">
    <property type="entry name" value="FAD-oxidored/transferase_4"/>
</dbReference>
<dbReference type="PANTHER" id="PTHR43716">
    <property type="entry name" value="D-2-HYDROXYGLUTARATE DEHYDROGENASE, MITOCHONDRIAL"/>
    <property type="match status" value="1"/>
</dbReference>
<dbReference type="InterPro" id="IPR016164">
    <property type="entry name" value="FAD-linked_Oxase-like_C"/>
</dbReference>
<dbReference type="InterPro" id="IPR036318">
    <property type="entry name" value="FAD-bd_PCMH-like_sf"/>
</dbReference>
<evidence type="ECO:0000256" key="2">
    <source>
        <dbReference type="ARBA" id="ARBA00008000"/>
    </source>
</evidence>
<reference evidence="7" key="1">
    <citation type="journal article" date="2014" name="Stand. Genomic Sci.">
        <title>Genome sequence of the exopolysaccharide-producing Salipiger mucosus type strain (DSM 16094(T)), a moderately halophilic member of the Roseobacter clade.</title>
        <authorList>
            <person name="Riedel T."/>
            <person name="Spring S."/>
            <person name="Fiebig A."/>
            <person name="Petersen J."/>
            <person name="Kyrpides N.C."/>
            <person name="Goker M."/>
            <person name="Klenk H.P."/>
        </authorList>
    </citation>
    <scope>NUCLEOTIDE SEQUENCE [LARGE SCALE GENOMIC DNA]</scope>
    <source>
        <strain evidence="7">DSM 16094</strain>
    </source>
</reference>
<keyword evidence="3" id="KW-0285">Flavoprotein</keyword>
<dbReference type="GO" id="GO:0022904">
    <property type="term" value="P:respiratory electron transport chain"/>
    <property type="evidence" value="ECO:0007669"/>
    <property type="project" value="TreeGrafter"/>
</dbReference>
<dbReference type="EMBL" id="APVH01000042">
    <property type="protein sequence ID" value="EPX77958.1"/>
    <property type="molecule type" value="Genomic_DNA"/>
</dbReference>
<dbReference type="STRING" id="1123237.Salmuc_03280"/>
<evidence type="ECO:0000313" key="6">
    <source>
        <dbReference type="EMBL" id="EPX77958.1"/>
    </source>
</evidence>
<dbReference type="Gene3D" id="3.30.43.10">
    <property type="entry name" value="Uridine Diphospho-n-acetylenolpyruvylglucosamine Reductase, domain 2"/>
    <property type="match status" value="1"/>
</dbReference>
<dbReference type="GO" id="GO:0071949">
    <property type="term" value="F:FAD binding"/>
    <property type="evidence" value="ECO:0007669"/>
    <property type="project" value="InterPro"/>
</dbReference>
<comment type="similarity">
    <text evidence="2">Belongs to the FAD-binding oxidoreductase/transferase type 4 family.</text>
</comment>
<protein>
    <submittedName>
        <fullName evidence="6">D-2-hydroxyglutarate dehydrogenase</fullName>
    </submittedName>
</protein>
<name>S9QEF4_9RHOB</name>
<dbReference type="InterPro" id="IPR016166">
    <property type="entry name" value="FAD-bd_PCMH"/>
</dbReference>
<dbReference type="Proteomes" id="UP000015347">
    <property type="component" value="Unassembled WGS sequence"/>
</dbReference>
<gene>
    <name evidence="6" type="ORF">Salmuc_03280</name>
</gene>
<proteinExistence type="inferred from homology"/>
<dbReference type="InterPro" id="IPR016171">
    <property type="entry name" value="Vanillyl_alc_oxidase_C-sub2"/>
</dbReference>
<sequence length="477" mass="50388">MTLTLQDAPVVAPESVLDQLRAAVGARNVVTGASELAPRLVEDRGLFRGTASAEIRPGTTEEVAACLRICTSAGVPVVPQGGNTGLVGGGVPYGGVILTTGRLNQVRDIDPINATMTVEAGCILAQVQAEADRIGKLFPLSLASEGSCQIGGNLATNAGGTAVLRYGNTRDLVLGLEVALPDGQILRDLNGLRKNNTGYDLKNLFIGAEGTLGVITAAVIKLFPKTVSRATALVACGGPHHALALYDRLRTRHGDILSTFEYLERLGLEMSLAHSPGTSDPMAQAYPAYALVELATSDSEADIGPRLEAVLADALEAEEILDAVIGASESQRDALWAMRENMSEAQKSYGASIKHDVAVPVAQVADFLTEAVAAVRAHVPNLRPCPFGHFGDGNIHFNLTRPVDMSDADFLGEYDALNRIVHDIVVKMGGSFSAEHGVGLAKRGELRRYRDPVALQLMQQIKDALDPHGLMNPGKVL</sequence>
<dbReference type="AlphaFoldDB" id="S9QEF4"/>
<evidence type="ECO:0000256" key="3">
    <source>
        <dbReference type="ARBA" id="ARBA00022630"/>
    </source>
</evidence>
<comment type="caution">
    <text evidence="6">The sequence shown here is derived from an EMBL/GenBank/DDBJ whole genome shotgun (WGS) entry which is preliminary data.</text>
</comment>
<dbReference type="InterPro" id="IPR016169">
    <property type="entry name" value="FAD-bd_PCMH_sub2"/>
</dbReference>
<dbReference type="PROSITE" id="PS51387">
    <property type="entry name" value="FAD_PCMH"/>
    <property type="match status" value="1"/>
</dbReference>
<dbReference type="Gene3D" id="3.30.70.2190">
    <property type="match status" value="1"/>
</dbReference>
<dbReference type="Gene3D" id="1.10.45.10">
    <property type="entry name" value="Vanillyl-alcohol Oxidase, Chain A, domain 4"/>
    <property type="match status" value="1"/>
</dbReference>
<dbReference type="Gene3D" id="3.30.70.2740">
    <property type="match status" value="1"/>
</dbReference>
<dbReference type="SUPFAM" id="SSF55103">
    <property type="entry name" value="FAD-linked oxidases, C-terminal domain"/>
    <property type="match status" value="1"/>
</dbReference>
<dbReference type="RefSeq" id="WP_020040096.1">
    <property type="nucleotide sequence ID" value="NZ_KE557281.1"/>
</dbReference>
<dbReference type="eggNOG" id="COG0277">
    <property type="taxonomic scope" value="Bacteria"/>
</dbReference>
<dbReference type="InterPro" id="IPR006094">
    <property type="entry name" value="Oxid_FAD_bind_N"/>
</dbReference>
<accession>S9QEF4</accession>
<dbReference type="HOGENOM" id="CLU_017779_4_1_5"/>
<keyword evidence="7" id="KW-1185">Reference proteome</keyword>
<comment type="cofactor">
    <cofactor evidence="1">
        <name>FAD</name>
        <dbReference type="ChEBI" id="CHEBI:57692"/>
    </cofactor>
</comment>
<evidence type="ECO:0000259" key="5">
    <source>
        <dbReference type="PROSITE" id="PS51387"/>
    </source>
</evidence>
<dbReference type="Pfam" id="PF01565">
    <property type="entry name" value="FAD_binding_4"/>
    <property type="match status" value="1"/>
</dbReference>
<dbReference type="Gene3D" id="3.30.465.10">
    <property type="match status" value="1"/>
</dbReference>
<feature type="domain" description="FAD-binding PCMH-type" evidence="5">
    <location>
        <begin position="47"/>
        <end position="225"/>
    </location>
</feature>
<organism evidence="6 7">
    <name type="scientific">Salipiger mucosus DSM 16094</name>
    <dbReference type="NCBI Taxonomy" id="1123237"/>
    <lineage>
        <taxon>Bacteria</taxon>
        <taxon>Pseudomonadati</taxon>
        <taxon>Pseudomonadota</taxon>
        <taxon>Alphaproteobacteria</taxon>
        <taxon>Rhodobacterales</taxon>
        <taxon>Roseobacteraceae</taxon>
        <taxon>Salipiger</taxon>
    </lineage>
</organism>
<dbReference type="SUPFAM" id="SSF56176">
    <property type="entry name" value="FAD-binding/transporter-associated domain-like"/>
    <property type="match status" value="1"/>
</dbReference>
<evidence type="ECO:0000256" key="4">
    <source>
        <dbReference type="ARBA" id="ARBA00022827"/>
    </source>
</evidence>
<dbReference type="OrthoDB" id="9811557at2"/>
<dbReference type="GO" id="GO:0003824">
    <property type="term" value="F:catalytic activity"/>
    <property type="evidence" value="ECO:0007669"/>
    <property type="project" value="InterPro"/>
</dbReference>
<keyword evidence="4" id="KW-0274">FAD</keyword>
<evidence type="ECO:0000313" key="7">
    <source>
        <dbReference type="Proteomes" id="UP000015347"/>
    </source>
</evidence>
<dbReference type="PANTHER" id="PTHR43716:SF2">
    <property type="entry name" value="BLL6224 PROTEIN"/>
    <property type="match status" value="1"/>
</dbReference>
<dbReference type="InterPro" id="IPR004113">
    <property type="entry name" value="FAD-bd_oxidored_4_C"/>
</dbReference>